<dbReference type="Pfam" id="PF18742">
    <property type="entry name" value="DpnII-MboI"/>
    <property type="match status" value="1"/>
</dbReference>
<dbReference type="RefSeq" id="WP_396948642.1">
    <property type="nucleotide sequence ID" value="NZ_JBIRXV010000002.1"/>
</dbReference>
<sequence length="265" mass="30033">MPHWDKESALSQLTELRDGVSALAIAPQYREGLVRWRLNVQRTLSEIFGEASAYYQEFIQIPWTGSPDAFIVGPFASGSSFDPNARLEHLAREVVGRGLQVARGILAAAEDELLEREIEDIYRGHDTAPEASAIIKIVKLAEVSLRKTFRKQPSNEKEVQAHFETLLHATDIQFTREMDRVVYATKTYVPDFVVAHADLAIELKFADRSSREPEMIAEINDDISAYGTRWRNILFVIYDVGTIRDVGAFSEPFENENVLVRVVKH</sequence>
<proteinExistence type="predicted"/>
<dbReference type="Proteomes" id="UP001611450">
    <property type="component" value="Unassembled WGS sequence"/>
</dbReference>
<gene>
    <name evidence="1" type="ORF">ACH47G_12180</name>
</gene>
<dbReference type="EMBL" id="JBIRXV010000002">
    <property type="protein sequence ID" value="MFI2321241.1"/>
    <property type="molecule type" value="Genomic_DNA"/>
</dbReference>
<reference evidence="1 2" key="1">
    <citation type="submission" date="2024-10" db="EMBL/GenBank/DDBJ databases">
        <title>The Natural Products Discovery Center: Release of the First 8490 Sequenced Strains for Exploring Actinobacteria Biosynthetic Diversity.</title>
        <authorList>
            <person name="Kalkreuter E."/>
            <person name="Kautsar S.A."/>
            <person name="Yang D."/>
            <person name="Bader C.D."/>
            <person name="Teijaro C.N."/>
            <person name="Fluegel L."/>
            <person name="Davis C.M."/>
            <person name="Simpson J.R."/>
            <person name="Lauterbach L."/>
            <person name="Steele A.D."/>
            <person name="Gui C."/>
            <person name="Meng S."/>
            <person name="Li G."/>
            <person name="Viehrig K."/>
            <person name="Ye F."/>
            <person name="Su P."/>
            <person name="Kiefer A.F."/>
            <person name="Nichols A."/>
            <person name="Cepeda A.J."/>
            <person name="Yan W."/>
            <person name="Fan B."/>
            <person name="Jiang Y."/>
            <person name="Adhikari A."/>
            <person name="Zheng C.-J."/>
            <person name="Schuster L."/>
            <person name="Cowan T.M."/>
            <person name="Smanski M.J."/>
            <person name="Chevrette M.G."/>
            <person name="De Carvalho L.P.S."/>
            <person name="Shen B."/>
        </authorList>
    </citation>
    <scope>NUCLEOTIDE SEQUENCE [LARGE SCALE GENOMIC DNA]</scope>
    <source>
        <strain evidence="1 2">NPDC019626</strain>
    </source>
</reference>
<evidence type="ECO:0000313" key="1">
    <source>
        <dbReference type="EMBL" id="MFI2321241.1"/>
    </source>
</evidence>
<protein>
    <submittedName>
        <fullName evidence="1">Uncharacterized protein</fullName>
    </submittedName>
</protein>
<evidence type="ECO:0000313" key="2">
    <source>
        <dbReference type="Proteomes" id="UP001611450"/>
    </source>
</evidence>
<keyword evidence="2" id="KW-1185">Reference proteome</keyword>
<organism evidence="1 2">
    <name type="scientific">Nocardia beijingensis</name>
    <dbReference type="NCBI Taxonomy" id="95162"/>
    <lineage>
        <taxon>Bacteria</taxon>
        <taxon>Bacillati</taxon>
        <taxon>Actinomycetota</taxon>
        <taxon>Actinomycetes</taxon>
        <taxon>Mycobacteriales</taxon>
        <taxon>Nocardiaceae</taxon>
        <taxon>Nocardia</taxon>
    </lineage>
</organism>
<name>A0ABW7WGI3_9NOCA</name>
<comment type="caution">
    <text evidence="1">The sequence shown here is derived from an EMBL/GenBank/DDBJ whole genome shotgun (WGS) entry which is preliminary data.</text>
</comment>
<accession>A0ABW7WGI3</accession>